<feature type="transmembrane region" description="Helical" evidence="1">
    <location>
        <begin position="59"/>
        <end position="81"/>
    </location>
</feature>
<evidence type="ECO:0000313" key="3">
    <source>
        <dbReference type="Proteomes" id="UP000182544"/>
    </source>
</evidence>
<keyword evidence="1" id="KW-0812">Transmembrane</keyword>
<dbReference type="STRING" id="369401.SAMN05428642_101261"/>
<gene>
    <name evidence="2" type="ORF">SAMN05428642_101261</name>
</gene>
<accession>A0A1K2IAU5</accession>
<keyword evidence="1" id="KW-1133">Transmembrane helix</keyword>
<dbReference type="Pfam" id="PF12811">
    <property type="entry name" value="BaxI_1"/>
    <property type="match status" value="1"/>
</dbReference>
<evidence type="ECO:0000256" key="1">
    <source>
        <dbReference type="SAM" id="Phobius"/>
    </source>
</evidence>
<dbReference type="AlphaFoldDB" id="A0A1K2IAU5"/>
<feature type="transmembrane region" description="Helical" evidence="1">
    <location>
        <begin position="87"/>
        <end position="107"/>
    </location>
</feature>
<dbReference type="Proteomes" id="UP000182544">
    <property type="component" value="Unassembled WGS sequence"/>
</dbReference>
<dbReference type="InterPro" id="IPR010539">
    <property type="entry name" value="BaxI_1-like"/>
</dbReference>
<dbReference type="EMBL" id="FPKV01000001">
    <property type="protein sequence ID" value="SFZ89424.1"/>
    <property type="molecule type" value="Genomic_DNA"/>
</dbReference>
<evidence type="ECO:0000313" key="2">
    <source>
        <dbReference type="EMBL" id="SFZ89424.1"/>
    </source>
</evidence>
<reference evidence="2 3" key="1">
    <citation type="submission" date="2016-10" db="EMBL/GenBank/DDBJ databases">
        <authorList>
            <person name="de Groot N.N."/>
        </authorList>
    </citation>
    <scope>NUCLEOTIDE SEQUENCE [LARGE SCALE GENOMIC DNA]</scope>
    <source>
        <strain evidence="2 3">DSM 18180</strain>
    </source>
</reference>
<organism evidence="2 3">
    <name type="scientific">Flaviramulus basaltis</name>
    <dbReference type="NCBI Taxonomy" id="369401"/>
    <lineage>
        <taxon>Bacteria</taxon>
        <taxon>Pseudomonadati</taxon>
        <taxon>Bacteroidota</taxon>
        <taxon>Flavobacteriia</taxon>
        <taxon>Flavobacteriales</taxon>
        <taxon>Flavobacteriaceae</taxon>
        <taxon>Flaviramulus</taxon>
    </lineage>
</organism>
<name>A0A1K2IAU5_9FLAO</name>
<keyword evidence="1" id="KW-0472">Membrane</keyword>
<keyword evidence="3" id="KW-1185">Reference proteome</keyword>
<proteinExistence type="predicted"/>
<protein>
    <submittedName>
        <fullName evidence="2">Bax inhibitor 1 like</fullName>
    </submittedName>
</protein>
<sequence>MWLLYLFFQTTNGKEDNSKNNLIRFTSMSFLNKTSNPAFTNHFFGGRSTNAKTMTVTGIFVKSMLSITIIVIISIGLWKLYNNGVNIKWYGLGGMLSAIIISIVISVRQHWAHILVPLCYCQRLFSW</sequence>